<dbReference type="EMBL" id="DVNF01000149">
    <property type="protein sequence ID" value="HIU60735.1"/>
    <property type="molecule type" value="Genomic_DNA"/>
</dbReference>
<accession>A0A9D1MIB8</accession>
<name>A0A9D1MIB8_9FIRM</name>
<evidence type="ECO:0000313" key="1">
    <source>
        <dbReference type="EMBL" id="HIU60735.1"/>
    </source>
</evidence>
<gene>
    <name evidence="1" type="ORF">IAB05_05035</name>
</gene>
<reference evidence="1" key="1">
    <citation type="submission" date="2020-10" db="EMBL/GenBank/DDBJ databases">
        <authorList>
            <person name="Gilroy R."/>
        </authorList>
    </citation>
    <scope>NUCLEOTIDE SEQUENCE</scope>
    <source>
        <strain evidence="1">18911</strain>
    </source>
</reference>
<sequence length="228" mass="25920">MSDLPTPNILLSNRETSQLKFIQSALLSKGAEFNSEKHLNFTRITFDSSVEGRVPVEVVAESIVTINKFQVLKSLISEYQSKNFEIYALIGALMSVEVDNEIKRIEKLIGMPEEIAPESFVAFRAEDLKDDWEELKVLASVLIKQCRNPEDIYRLIPYFLSPEDGLGVEVRKGPVAYCPEKIVIPEYTGDKNVDAVIEIVRRRPRQVVIKEPELLDERLLNTLRALGE</sequence>
<proteinExistence type="predicted"/>
<dbReference type="Proteomes" id="UP000824094">
    <property type="component" value="Unassembled WGS sequence"/>
</dbReference>
<organism evidence="1 2">
    <name type="scientific">Candidatus Stercoripulliclostridium merdigallinarum</name>
    <dbReference type="NCBI Taxonomy" id="2840951"/>
    <lineage>
        <taxon>Bacteria</taxon>
        <taxon>Bacillati</taxon>
        <taxon>Bacillota</taxon>
        <taxon>Clostridia</taxon>
        <taxon>Eubacteriales</taxon>
        <taxon>Candidatus Stercoripulliclostridium</taxon>
    </lineage>
</organism>
<comment type="caution">
    <text evidence="1">The sequence shown here is derived from an EMBL/GenBank/DDBJ whole genome shotgun (WGS) entry which is preliminary data.</text>
</comment>
<reference evidence="1" key="2">
    <citation type="journal article" date="2021" name="PeerJ">
        <title>Extensive microbial diversity within the chicken gut microbiome revealed by metagenomics and culture.</title>
        <authorList>
            <person name="Gilroy R."/>
            <person name="Ravi A."/>
            <person name="Getino M."/>
            <person name="Pursley I."/>
            <person name="Horton D.L."/>
            <person name="Alikhan N.F."/>
            <person name="Baker D."/>
            <person name="Gharbi K."/>
            <person name="Hall N."/>
            <person name="Watson M."/>
            <person name="Adriaenssens E.M."/>
            <person name="Foster-Nyarko E."/>
            <person name="Jarju S."/>
            <person name="Secka A."/>
            <person name="Antonio M."/>
            <person name="Oren A."/>
            <person name="Chaudhuri R.R."/>
            <person name="La Ragione R."/>
            <person name="Hildebrand F."/>
            <person name="Pallen M.J."/>
        </authorList>
    </citation>
    <scope>NUCLEOTIDE SEQUENCE</scope>
    <source>
        <strain evidence="1">18911</strain>
    </source>
</reference>
<protein>
    <submittedName>
        <fullName evidence="1">Uncharacterized protein</fullName>
    </submittedName>
</protein>
<dbReference type="AlphaFoldDB" id="A0A9D1MIB8"/>
<evidence type="ECO:0000313" key="2">
    <source>
        <dbReference type="Proteomes" id="UP000824094"/>
    </source>
</evidence>